<organism evidence="1 2">
    <name type="scientific">Xenoophorus captivus</name>
    <dbReference type="NCBI Taxonomy" id="1517983"/>
    <lineage>
        <taxon>Eukaryota</taxon>
        <taxon>Metazoa</taxon>
        <taxon>Chordata</taxon>
        <taxon>Craniata</taxon>
        <taxon>Vertebrata</taxon>
        <taxon>Euteleostomi</taxon>
        <taxon>Actinopterygii</taxon>
        <taxon>Neopterygii</taxon>
        <taxon>Teleostei</taxon>
        <taxon>Neoteleostei</taxon>
        <taxon>Acanthomorphata</taxon>
        <taxon>Ovalentaria</taxon>
        <taxon>Atherinomorphae</taxon>
        <taxon>Cyprinodontiformes</taxon>
        <taxon>Goodeidae</taxon>
        <taxon>Xenoophorus</taxon>
    </lineage>
</organism>
<evidence type="ECO:0000313" key="1">
    <source>
        <dbReference type="EMBL" id="MEQ2219732.1"/>
    </source>
</evidence>
<comment type="caution">
    <text evidence="1">The sequence shown here is derived from an EMBL/GenBank/DDBJ whole genome shotgun (WGS) entry which is preliminary data.</text>
</comment>
<dbReference type="Proteomes" id="UP001434883">
    <property type="component" value="Unassembled WGS sequence"/>
</dbReference>
<reference evidence="1 2" key="1">
    <citation type="submission" date="2021-06" db="EMBL/GenBank/DDBJ databases">
        <authorList>
            <person name="Palmer J.M."/>
        </authorList>
    </citation>
    <scope>NUCLEOTIDE SEQUENCE [LARGE SCALE GENOMIC DNA]</scope>
    <source>
        <strain evidence="1 2">XC_2019</strain>
        <tissue evidence="1">Muscle</tissue>
    </source>
</reference>
<keyword evidence="2" id="KW-1185">Reference proteome</keyword>
<evidence type="ECO:0000313" key="2">
    <source>
        <dbReference type="Proteomes" id="UP001434883"/>
    </source>
</evidence>
<proteinExistence type="predicted"/>
<accession>A0ABV0SII4</accession>
<gene>
    <name evidence="1" type="ORF">XENOCAPTIV_022736</name>
</gene>
<dbReference type="EMBL" id="JAHRIN010080727">
    <property type="protein sequence ID" value="MEQ2219732.1"/>
    <property type="molecule type" value="Genomic_DNA"/>
</dbReference>
<protein>
    <submittedName>
        <fullName evidence="1">Uncharacterized protein</fullName>
    </submittedName>
</protein>
<name>A0ABV0SII4_9TELE</name>
<sequence length="100" mass="11269">MFLKASQQDFLCLINIKCQALIKDNHDPGNGSSVEEKTDQVKPWDLVFLSCLWFITAGYVRTAGRAKIDVQNKENMSSLSIPRTSNKQIEAVLTFLAHQL</sequence>